<evidence type="ECO:0000259" key="3">
    <source>
        <dbReference type="Pfam" id="PF07603"/>
    </source>
</evidence>
<dbReference type="Pfam" id="PF07603">
    <property type="entry name" value="Lcl_C"/>
    <property type="match status" value="2"/>
</dbReference>
<keyword evidence="5" id="KW-1185">Reference proteome</keyword>
<gene>
    <name evidence="4" type="ORF">HPE56_07440</name>
</gene>
<dbReference type="RefSeq" id="WP_188243135.1">
    <property type="nucleotide sequence ID" value="NZ_JABTCF010000003.1"/>
</dbReference>
<dbReference type="PANTHER" id="PTHR35812">
    <property type="entry name" value="LIPOPROTEIN"/>
    <property type="match status" value="1"/>
</dbReference>
<comment type="caution">
    <text evidence="4">The sequence shown here is derived from an EMBL/GenBank/DDBJ whole genome shotgun (WGS) entry which is preliminary data.</text>
</comment>
<evidence type="ECO:0000313" key="5">
    <source>
        <dbReference type="Proteomes" id="UP001166021"/>
    </source>
</evidence>
<dbReference type="EMBL" id="JABTCF010000003">
    <property type="protein sequence ID" value="MBD0777621.1"/>
    <property type="molecule type" value="Genomic_DNA"/>
</dbReference>
<feature type="region of interest" description="Disordered" evidence="1">
    <location>
        <begin position="207"/>
        <end position="229"/>
    </location>
</feature>
<sequence length="418" mass="45862">MIYRFRTMLPLVTASLILSFTSCESDDDGGDSGSDGLSYSYPLVATGQSLAYDIDGEIIGGLGEGDYLYGQDAHYKKGGTMSYTDYNDETVTDNVTGLMWQKIPTTDEFTWEEAKEYCENLELGGYDDWRMPSAKELFSISDFSNGWPYLNINYFYLASGETSKDEQYWTNNLYVGVTEEGGDYAAFGVNHVTGHIKAYAAGMPSEMDGEGPEMGDSNTTPPPGDGMGAPTGNPMAKYVRAVRGNTYGINDFTDNGNATITDKATGLMWSQNDSGEGMEWADALSYAENSNLAGYIDWRLPNVKELQSIVDYTRSITATDPDNVGPAIDPLFNCTPIVSEAGYDDYAYYWTGTSAYFSPASTEMYYAWYVAMGRAVNDQGEDFHGAGAVRFDTKYTGGAAGEDAERYTNFVFLVRDAD</sequence>
<feature type="domain" description="Lcl C-terminal" evidence="3">
    <location>
        <begin position="259"/>
        <end position="380"/>
    </location>
</feature>
<evidence type="ECO:0000256" key="2">
    <source>
        <dbReference type="SAM" id="SignalP"/>
    </source>
</evidence>
<organism evidence="4 5">
    <name type="scientific">Maribacter aquimaris</name>
    <dbReference type="NCBI Taxonomy" id="2737171"/>
    <lineage>
        <taxon>Bacteria</taxon>
        <taxon>Pseudomonadati</taxon>
        <taxon>Bacteroidota</taxon>
        <taxon>Flavobacteriia</taxon>
        <taxon>Flavobacteriales</taxon>
        <taxon>Flavobacteriaceae</taxon>
        <taxon>Maribacter</taxon>
    </lineage>
</organism>
<name>A0ABR7V2U1_9FLAO</name>
<evidence type="ECO:0000313" key="4">
    <source>
        <dbReference type="EMBL" id="MBD0777621.1"/>
    </source>
</evidence>
<reference evidence="4" key="1">
    <citation type="submission" date="2020-05" db="EMBL/GenBank/DDBJ databases">
        <title>The draft genome sequence of Maribacter sp. ANRC-HE7.</title>
        <authorList>
            <person name="Mu L."/>
        </authorList>
    </citation>
    <scope>NUCLEOTIDE SEQUENCE</scope>
    <source>
        <strain evidence="4">ANRC-HE7</strain>
    </source>
</reference>
<feature type="signal peptide" evidence="2">
    <location>
        <begin position="1"/>
        <end position="24"/>
    </location>
</feature>
<dbReference type="PROSITE" id="PS51257">
    <property type="entry name" value="PROKAR_LIPOPROTEIN"/>
    <property type="match status" value="1"/>
</dbReference>
<dbReference type="InterPro" id="IPR011460">
    <property type="entry name" value="Lcl_C"/>
</dbReference>
<feature type="domain" description="Lcl C-terminal" evidence="3">
    <location>
        <begin position="89"/>
        <end position="198"/>
    </location>
</feature>
<protein>
    <submittedName>
        <fullName evidence="4">DUF1566 domain-containing protein</fullName>
    </submittedName>
</protein>
<feature type="chain" id="PRO_5046425604" evidence="2">
    <location>
        <begin position="25"/>
        <end position="418"/>
    </location>
</feature>
<keyword evidence="2" id="KW-0732">Signal</keyword>
<accession>A0ABR7V2U1</accession>
<evidence type="ECO:0000256" key="1">
    <source>
        <dbReference type="SAM" id="MobiDB-lite"/>
    </source>
</evidence>
<proteinExistence type="predicted"/>
<dbReference type="PANTHER" id="PTHR35812:SF1">
    <property type="entry name" value="LIPOPROTEIN"/>
    <property type="match status" value="1"/>
</dbReference>
<dbReference type="Proteomes" id="UP001166021">
    <property type="component" value="Unassembled WGS sequence"/>
</dbReference>